<dbReference type="Proteomes" id="UP001166293">
    <property type="component" value="Unassembled WGS sequence"/>
</dbReference>
<dbReference type="CDD" id="cd13399">
    <property type="entry name" value="Slt35-like"/>
    <property type="match status" value="1"/>
</dbReference>
<dbReference type="PANTHER" id="PTHR30163">
    <property type="entry name" value="MEMBRANE-BOUND LYTIC MUREIN TRANSGLYCOSYLASE B"/>
    <property type="match status" value="1"/>
</dbReference>
<dbReference type="NCBIfam" id="TIGR02283">
    <property type="entry name" value="MltB_2"/>
    <property type="match status" value="1"/>
</dbReference>
<keyword evidence="4" id="KW-1185">Reference proteome</keyword>
<name>A0ABS6N5P7_9RHOB</name>
<dbReference type="EMBL" id="JAHRWL010000001">
    <property type="protein sequence ID" value="MBV2359113.1"/>
    <property type="molecule type" value="Genomic_DNA"/>
</dbReference>
<dbReference type="PROSITE" id="PS51257">
    <property type="entry name" value="PROKAR_LIPOPROTEIN"/>
    <property type="match status" value="1"/>
</dbReference>
<accession>A0ABS6N5P7</accession>
<dbReference type="InterPro" id="IPR011970">
    <property type="entry name" value="MltB_2"/>
</dbReference>
<comment type="caution">
    <text evidence="3">The sequence shown here is derived from an EMBL/GenBank/DDBJ whole genome shotgun (WGS) entry which is preliminary data.</text>
</comment>
<dbReference type="Pfam" id="PF13406">
    <property type="entry name" value="SLT_2"/>
    <property type="match status" value="1"/>
</dbReference>
<evidence type="ECO:0000259" key="1">
    <source>
        <dbReference type="Pfam" id="PF01471"/>
    </source>
</evidence>
<dbReference type="PANTHER" id="PTHR30163:SF8">
    <property type="entry name" value="LYTIC MUREIN TRANSGLYCOSYLASE"/>
    <property type="match status" value="1"/>
</dbReference>
<evidence type="ECO:0000259" key="2">
    <source>
        <dbReference type="Pfam" id="PF13406"/>
    </source>
</evidence>
<dbReference type="InterPro" id="IPR002477">
    <property type="entry name" value="Peptidoglycan-bd-like"/>
</dbReference>
<dbReference type="Pfam" id="PF01471">
    <property type="entry name" value="PG_binding_1"/>
    <property type="match status" value="1"/>
</dbReference>
<dbReference type="InterPro" id="IPR031304">
    <property type="entry name" value="SLT_2"/>
</dbReference>
<feature type="domain" description="Peptidoglycan binding-like" evidence="1">
    <location>
        <begin position="359"/>
        <end position="412"/>
    </location>
</feature>
<sequence length="415" mass="44600">MMISRRVFATAMAATMLTGCGGPMPVTRSTRADADPSLRPAPNPAFDAWIDSFRGRARAKGLSETTVSEGLRGVGFLPGVVERDRNQTEFRRPLQDYLAIVAPEEKVALGRQKYAATQSLLTQIEDRYGVPPNVVAAIWGVESYFGTRRGDIPVISATATLAFDGRRGAFFEAQLVSALKILQRGDTTPANLKGSWAGAMGHTQFIPTTYEAYAVDFRGDGRRDIWSEDPTDGLASAANYLARSGWRRGQPWGYEVRLPSGFDTGLAGRGKRRAAAEWAGLGVQAASGRMADHGPAALLVPAGATGPAFLVFRNFDVILRYNGSENYGLGVGYLSDRLGGGGPLRGAFPPDQYGLTIAERREIQTRLTQAGFDAGTADGVFGKKTEAAIRAYQTSRGMAVTGAPSRDLLERLRRG</sequence>
<proteinExistence type="predicted"/>
<evidence type="ECO:0000313" key="4">
    <source>
        <dbReference type="Proteomes" id="UP001166293"/>
    </source>
</evidence>
<evidence type="ECO:0000313" key="3">
    <source>
        <dbReference type="EMBL" id="MBV2359113.1"/>
    </source>
</evidence>
<feature type="domain" description="Transglycosylase SLT" evidence="2">
    <location>
        <begin position="46"/>
        <end position="336"/>
    </location>
</feature>
<organism evidence="3 4">
    <name type="scientific">Thalassococcus arenae</name>
    <dbReference type="NCBI Taxonomy" id="2851652"/>
    <lineage>
        <taxon>Bacteria</taxon>
        <taxon>Pseudomonadati</taxon>
        <taxon>Pseudomonadota</taxon>
        <taxon>Alphaproteobacteria</taxon>
        <taxon>Rhodobacterales</taxon>
        <taxon>Roseobacteraceae</taxon>
        <taxon>Thalassococcus</taxon>
    </lineage>
</organism>
<protein>
    <submittedName>
        <fullName evidence="3">Lytic murein transglycosylase</fullName>
    </submittedName>
</protein>
<gene>
    <name evidence="3" type="ORF">KUH32_04935</name>
</gene>
<dbReference type="InterPro" id="IPR043426">
    <property type="entry name" value="MltB-like"/>
</dbReference>
<dbReference type="RefSeq" id="WP_217776946.1">
    <property type="nucleotide sequence ID" value="NZ_JAHRWL010000001.1"/>
</dbReference>
<reference evidence="3" key="1">
    <citation type="submission" date="2021-06" db="EMBL/GenBank/DDBJ databases">
        <title>Thalassococcus sp. CAU 1522 isolated from sea sand, Republic of Korea.</title>
        <authorList>
            <person name="Kim W."/>
        </authorList>
    </citation>
    <scope>NUCLEOTIDE SEQUENCE</scope>
    <source>
        <strain evidence="3">CAU 1522</strain>
    </source>
</reference>